<dbReference type="InterPro" id="IPR036249">
    <property type="entry name" value="Thioredoxin-like_sf"/>
</dbReference>
<dbReference type="CDD" id="cd03185">
    <property type="entry name" value="GST_C_Tau"/>
    <property type="match status" value="1"/>
</dbReference>
<name>A0AAD7LE63_QUISA</name>
<dbReference type="EC" id="2.5.1.18" evidence="1"/>
<dbReference type="GO" id="GO:0004364">
    <property type="term" value="F:glutathione transferase activity"/>
    <property type="evidence" value="ECO:0007669"/>
    <property type="project" value="UniProtKB-EC"/>
</dbReference>
<feature type="domain" description="GST N-terminal" evidence="5">
    <location>
        <begin position="2"/>
        <end position="81"/>
    </location>
</feature>
<dbReference type="PANTHER" id="PTHR11260:SF679">
    <property type="entry name" value="GLUTATHIONE TRANSFERASE"/>
    <property type="match status" value="1"/>
</dbReference>
<evidence type="ECO:0000259" key="6">
    <source>
        <dbReference type="PROSITE" id="PS50405"/>
    </source>
</evidence>
<dbReference type="SFLD" id="SFLDG01152">
    <property type="entry name" value="Main.3:_Omega-_and_Tau-like"/>
    <property type="match status" value="1"/>
</dbReference>
<evidence type="ECO:0000313" key="7">
    <source>
        <dbReference type="EMBL" id="KAJ7955525.1"/>
    </source>
</evidence>
<gene>
    <name evidence="7" type="ORF">O6P43_022099</name>
</gene>
<dbReference type="InterPro" id="IPR004045">
    <property type="entry name" value="Glutathione_S-Trfase_N"/>
</dbReference>
<reference evidence="7" key="1">
    <citation type="journal article" date="2023" name="Science">
        <title>Elucidation of the pathway for biosynthesis of saponin adjuvants from the soapbark tree.</title>
        <authorList>
            <person name="Reed J."/>
            <person name="Orme A."/>
            <person name="El-Demerdash A."/>
            <person name="Owen C."/>
            <person name="Martin L.B.B."/>
            <person name="Misra R.C."/>
            <person name="Kikuchi S."/>
            <person name="Rejzek M."/>
            <person name="Martin A.C."/>
            <person name="Harkess A."/>
            <person name="Leebens-Mack J."/>
            <person name="Louveau T."/>
            <person name="Stephenson M.J."/>
            <person name="Osbourn A."/>
        </authorList>
    </citation>
    <scope>NUCLEOTIDE SEQUENCE</scope>
    <source>
        <strain evidence="7">S10</strain>
    </source>
</reference>
<comment type="similarity">
    <text evidence="4">Belongs to the GST superfamily.</text>
</comment>
<evidence type="ECO:0000256" key="4">
    <source>
        <dbReference type="RuleBase" id="RU003494"/>
    </source>
</evidence>
<comment type="caution">
    <text evidence="7">The sequence shown here is derived from an EMBL/GenBank/DDBJ whole genome shotgun (WGS) entry which is preliminary data.</text>
</comment>
<evidence type="ECO:0000259" key="5">
    <source>
        <dbReference type="PROSITE" id="PS50404"/>
    </source>
</evidence>
<dbReference type="PROSITE" id="PS50405">
    <property type="entry name" value="GST_CTER"/>
    <property type="match status" value="1"/>
</dbReference>
<keyword evidence="8" id="KW-1185">Reference proteome</keyword>
<dbReference type="InterPro" id="IPR036282">
    <property type="entry name" value="Glutathione-S-Trfase_C_sf"/>
</dbReference>
<dbReference type="GO" id="GO:0006749">
    <property type="term" value="P:glutathione metabolic process"/>
    <property type="evidence" value="ECO:0007669"/>
    <property type="project" value="InterPro"/>
</dbReference>
<dbReference type="CDD" id="cd03058">
    <property type="entry name" value="GST_N_Tau"/>
    <property type="match status" value="1"/>
</dbReference>
<dbReference type="Pfam" id="PF02798">
    <property type="entry name" value="GST_N"/>
    <property type="match status" value="1"/>
</dbReference>
<dbReference type="SUPFAM" id="SSF52833">
    <property type="entry name" value="Thioredoxin-like"/>
    <property type="match status" value="1"/>
</dbReference>
<dbReference type="InterPro" id="IPR010987">
    <property type="entry name" value="Glutathione-S-Trfase_C-like"/>
</dbReference>
<dbReference type="SUPFAM" id="SSF47616">
    <property type="entry name" value="GST C-terminal domain-like"/>
    <property type="match status" value="1"/>
</dbReference>
<dbReference type="SFLD" id="SFLDS00019">
    <property type="entry name" value="Glutathione_Transferase_(cytos"/>
    <property type="match status" value="1"/>
</dbReference>
<organism evidence="7 8">
    <name type="scientific">Quillaja saponaria</name>
    <name type="common">Soap bark tree</name>
    <dbReference type="NCBI Taxonomy" id="32244"/>
    <lineage>
        <taxon>Eukaryota</taxon>
        <taxon>Viridiplantae</taxon>
        <taxon>Streptophyta</taxon>
        <taxon>Embryophyta</taxon>
        <taxon>Tracheophyta</taxon>
        <taxon>Spermatophyta</taxon>
        <taxon>Magnoliopsida</taxon>
        <taxon>eudicotyledons</taxon>
        <taxon>Gunneridae</taxon>
        <taxon>Pentapetalae</taxon>
        <taxon>rosids</taxon>
        <taxon>fabids</taxon>
        <taxon>Fabales</taxon>
        <taxon>Quillajaceae</taxon>
        <taxon>Quillaja</taxon>
    </lineage>
</organism>
<sequence length="220" mass="25232">MGDVKLHGSWASAFNSRVIWALKFKGIPFEYIEEDLSNKSPQLVQYNPIHKKIPILVHDGKPICESMTIVEYIDDFWPENPLLPSDPHERALARFWVKFADQKGDSIWSIFLTNGEEREKAIKDNMEIFKIVEDQCLGEKKFFGGDNINIVDIAFGGFAHWLGVIEEIVGLNLLEENFPALHAWTKNFKEVPVIKENLPDRDKMLVFFKGRREAILGSSA</sequence>
<evidence type="ECO:0000256" key="3">
    <source>
        <dbReference type="ARBA" id="ARBA00047960"/>
    </source>
</evidence>
<dbReference type="InterPro" id="IPR045074">
    <property type="entry name" value="GST_C_Tau"/>
</dbReference>
<evidence type="ECO:0000256" key="2">
    <source>
        <dbReference type="ARBA" id="ARBA00022679"/>
    </source>
</evidence>
<dbReference type="PANTHER" id="PTHR11260">
    <property type="entry name" value="GLUTATHIONE S-TRANSFERASE, GST, SUPERFAMILY, GST DOMAIN CONTAINING"/>
    <property type="match status" value="1"/>
</dbReference>
<dbReference type="KEGG" id="qsa:O6P43_022099"/>
<evidence type="ECO:0000313" key="8">
    <source>
        <dbReference type="Proteomes" id="UP001163823"/>
    </source>
</evidence>
<dbReference type="FunFam" id="1.20.1050.10:FF:000012">
    <property type="entry name" value="Tau class glutathione S-transferase"/>
    <property type="match status" value="1"/>
</dbReference>
<dbReference type="Proteomes" id="UP001163823">
    <property type="component" value="Chromosome 9"/>
</dbReference>
<dbReference type="GO" id="GO:0005737">
    <property type="term" value="C:cytoplasm"/>
    <property type="evidence" value="ECO:0007669"/>
    <property type="project" value="TreeGrafter"/>
</dbReference>
<feature type="domain" description="GST C-terminal" evidence="6">
    <location>
        <begin position="86"/>
        <end position="207"/>
    </location>
</feature>
<dbReference type="InterPro" id="IPR040079">
    <property type="entry name" value="Glutathione_S-Trfase"/>
</dbReference>
<evidence type="ECO:0000256" key="1">
    <source>
        <dbReference type="ARBA" id="ARBA00012452"/>
    </source>
</evidence>
<dbReference type="Gene3D" id="3.40.30.10">
    <property type="entry name" value="Glutaredoxin"/>
    <property type="match status" value="1"/>
</dbReference>
<dbReference type="FunFam" id="3.40.30.10:FF:000014">
    <property type="entry name" value="Tau class glutathione S-transferase"/>
    <property type="match status" value="1"/>
</dbReference>
<dbReference type="PROSITE" id="PS50404">
    <property type="entry name" value="GST_NTER"/>
    <property type="match status" value="1"/>
</dbReference>
<proteinExistence type="inferred from homology"/>
<dbReference type="Pfam" id="PF00043">
    <property type="entry name" value="GST_C"/>
    <property type="match status" value="1"/>
</dbReference>
<dbReference type="EMBL" id="JARAOO010000009">
    <property type="protein sequence ID" value="KAJ7955525.1"/>
    <property type="molecule type" value="Genomic_DNA"/>
</dbReference>
<comment type="catalytic activity">
    <reaction evidence="3">
        <text>RX + glutathione = an S-substituted glutathione + a halide anion + H(+)</text>
        <dbReference type="Rhea" id="RHEA:16437"/>
        <dbReference type="ChEBI" id="CHEBI:15378"/>
        <dbReference type="ChEBI" id="CHEBI:16042"/>
        <dbReference type="ChEBI" id="CHEBI:17792"/>
        <dbReference type="ChEBI" id="CHEBI:57925"/>
        <dbReference type="ChEBI" id="CHEBI:90779"/>
        <dbReference type="EC" id="2.5.1.18"/>
    </reaction>
</comment>
<protein>
    <recommendedName>
        <fullName evidence="1">glutathione transferase</fullName>
        <ecNumber evidence="1">2.5.1.18</ecNumber>
    </recommendedName>
</protein>
<dbReference type="SFLD" id="SFLDG00358">
    <property type="entry name" value="Main_(cytGST)"/>
    <property type="match status" value="1"/>
</dbReference>
<dbReference type="AlphaFoldDB" id="A0AAD7LE63"/>
<dbReference type="InterPro" id="IPR045073">
    <property type="entry name" value="Omega/Tau-like"/>
</dbReference>
<accession>A0AAD7LE63</accession>
<dbReference type="InterPro" id="IPR004046">
    <property type="entry name" value="GST_C"/>
</dbReference>
<keyword evidence="2" id="KW-0808">Transferase</keyword>
<dbReference type="Gene3D" id="1.20.1050.10">
    <property type="match status" value="1"/>
</dbReference>